<name>A0A9N7TYN8_PLEPL</name>
<evidence type="ECO:0000313" key="2">
    <source>
        <dbReference type="Proteomes" id="UP001153269"/>
    </source>
</evidence>
<dbReference type="EMBL" id="CADEAL010000522">
    <property type="protein sequence ID" value="CAB1421390.1"/>
    <property type="molecule type" value="Genomic_DNA"/>
</dbReference>
<keyword evidence="2" id="KW-1185">Reference proteome</keyword>
<sequence>MKEERQEKFAGMDVCERRISGVEGQQPCLCLGLTDILTAGASVPREGCTAPAYGHEIIPPGGWRCVEDERRQETAQRITVPGDVPIGRDRDNICGPFVTALAEVQVALV</sequence>
<accession>A0A9N7TYN8</accession>
<protein>
    <submittedName>
        <fullName evidence="1">Uncharacterized protein</fullName>
    </submittedName>
</protein>
<gene>
    <name evidence="1" type="ORF">PLEPLA_LOCUS9272</name>
</gene>
<dbReference type="Proteomes" id="UP001153269">
    <property type="component" value="Unassembled WGS sequence"/>
</dbReference>
<dbReference type="AlphaFoldDB" id="A0A9N7TYN8"/>
<comment type="caution">
    <text evidence="1">The sequence shown here is derived from an EMBL/GenBank/DDBJ whole genome shotgun (WGS) entry which is preliminary data.</text>
</comment>
<evidence type="ECO:0000313" key="1">
    <source>
        <dbReference type="EMBL" id="CAB1421390.1"/>
    </source>
</evidence>
<proteinExistence type="predicted"/>
<reference evidence="1" key="1">
    <citation type="submission" date="2020-03" db="EMBL/GenBank/DDBJ databases">
        <authorList>
            <person name="Weist P."/>
        </authorList>
    </citation>
    <scope>NUCLEOTIDE SEQUENCE</scope>
</reference>
<organism evidence="1 2">
    <name type="scientific">Pleuronectes platessa</name>
    <name type="common">European plaice</name>
    <dbReference type="NCBI Taxonomy" id="8262"/>
    <lineage>
        <taxon>Eukaryota</taxon>
        <taxon>Metazoa</taxon>
        <taxon>Chordata</taxon>
        <taxon>Craniata</taxon>
        <taxon>Vertebrata</taxon>
        <taxon>Euteleostomi</taxon>
        <taxon>Actinopterygii</taxon>
        <taxon>Neopterygii</taxon>
        <taxon>Teleostei</taxon>
        <taxon>Neoteleostei</taxon>
        <taxon>Acanthomorphata</taxon>
        <taxon>Carangaria</taxon>
        <taxon>Pleuronectiformes</taxon>
        <taxon>Pleuronectoidei</taxon>
        <taxon>Pleuronectidae</taxon>
        <taxon>Pleuronectes</taxon>
    </lineage>
</organism>